<gene>
    <name evidence="2" type="ORF">PCL1606_29490</name>
</gene>
<dbReference type="EMBL" id="CP011110">
    <property type="protein sequence ID" value="AKA24400.1"/>
    <property type="molecule type" value="Genomic_DNA"/>
</dbReference>
<dbReference type="InterPro" id="IPR036937">
    <property type="entry name" value="Adhesion_dom_fimbrial_sf"/>
</dbReference>
<dbReference type="GO" id="GO:0007155">
    <property type="term" value="P:cell adhesion"/>
    <property type="evidence" value="ECO:0007669"/>
    <property type="project" value="InterPro"/>
</dbReference>
<sequence>MSYLSGGQELSLISSVWHESVAPKALDCMASGEPETVQTFTQAVAVDSGKRLALDGRVYTVFRSDDPRIGVIAEIGDGGVMLPLTVESQVTGERQLINAGKFSYGLRTRVRLVALEKLPAGVIAFPGLARLSWQGMKVKGQGSYTGASIGSISGTTLEVKAAETCKLGYPSKVALKKIMMGDLPTVGSSVAAGSFQLTVNCGANTPGYTMGLSVYDPTALGGGVGSNNVNLVINGAVASGYGLQLLNAGKPMELGPPSNNIIGSTAAGGDVLNKTIDVRYVRTLPNTVPGKGQAMISVTLIHN</sequence>
<evidence type="ECO:0000313" key="2">
    <source>
        <dbReference type="EMBL" id="AKA24400.1"/>
    </source>
</evidence>
<dbReference type="Pfam" id="PF00419">
    <property type="entry name" value="Fimbrial"/>
    <property type="match status" value="1"/>
</dbReference>
<dbReference type="InterPro" id="IPR000259">
    <property type="entry name" value="Adhesion_dom_fimbrial"/>
</dbReference>
<name>A0A0D5Y009_9PSED</name>
<dbReference type="SUPFAM" id="SSF49401">
    <property type="entry name" value="Bacterial adhesins"/>
    <property type="match status" value="1"/>
</dbReference>
<dbReference type="Proteomes" id="UP000032748">
    <property type="component" value="Chromosome"/>
</dbReference>
<dbReference type="PATRIC" id="fig|587753.10.peg.2939"/>
<feature type="domain" description="Fimbrial-type adhesion" evidence="1">
    <location>
        <begin position="156"/>
        <end position="299"/>
    </location>
</feature>
<organism evidence="2 3">
    <name type="scientific">Pseudomonas chlororaphis</name>
    <dbReference type="NCBI Taxonomy" id="587753"/>
    <lineage>
        <taxon>Bacteria</taxon>
        <taxon>Pseudomonadati</taxon>
        <taxon>Pseudomonadota</taxon>
        <taxon>Gammaproteobacteria</taxon>
        <taxon>Pseudomonadales</taxon>
        <taxon>Pseudomonadaceae</taxon>
        <taxon>Pseudomonas</taxon>
    </lineage>
</organism>
<dbReference type="InterPro" id="IPR008966">
    <property type="entry name" value="Adhesion_dom_sf"/>
</dbReference>
<protein>
    <recommendedName>
        <fullName evidence="1">Fimbrial-type adhesion domain-containing protein</fullName>
    </recommendedName>
</protein>
<evidence type="ECO:0000313" key="3">
    <source>
        <dbReference type="Proteomes" id="UP000032748"/>
    </source>
</evidence>
<reference evidence="2 3" key="1">
    <citation type="journal article" date="2015" name="Mol. Plant Microbe Interact.">
        <title>Comparative Genomic Analysis of Pseudomonas chlororaphis PCL1606 Reveals New Insight into Antifungal Compounds Involved in Biocontrol.</title>
        <authorList>
            <person name="Calderon C.E."/>
            <person name="Ramos C."/>
            <person name="de Vicente A."/>
            <person name="Cazorla F.M."/>
        </authorList>
    </citation>
    <scope>NUCLEOTIDE SEQUENCE [LARGE SCALE GENOMIC DNA]</scope>
    <source>
        <strain evidence="2 3">PCL1606</strain>
    </source>
</reference>
<evidence type="ECO:0000259" key="1">
    <source>
        <dbReference type="Pfam" id="PF00419"/>
    </source>
</evidence>
<proteinExistence type="predicted"/>
<dbReference type="GO" id="GO:0009289">
    <property type="term" value="C:pilus"/>
    <property type="evidence" value="ECO:0007669"/>
    <property type="project" value="InterPro"/>
</dbReference>
<accession>A0A0D5Y009</accession>
<dbReference type="AlphaFoldDB" id="A0A0D5Y009"/>
<dbReference type="Gene3D" id="2.60.40.1090">
    <property type="entry name" value="Fimbrial-type adhesion domain"/>
    <property type="match status" value="1"/>
</dbReference>
<dbReference type="KEGG" id="pcz:PCL1606_29490"/>